<comment type="caution">
    <text evidence="6">The sequence shown here is derived from an EMBL/GenBank/DDBJ whole genome shotgun (WGS) entry which is preliminary data.</text>
</comment>
<dbReference type="Proteomes" id="UP000326759">
    <property type="component" value="Unassembled WGS sequence"/>
</dbReference>
<evidence type="ECO:0000256" key="3">
    <source>
        <dbReference type="ARBA" id="ARBA00022833"/>
    </source>
</evidence>
<dbReference type="SMART" id="SM00184">
    <property type="entry name" value="RING"/>
    <property type="match status" value="1"/>
</dbReference>
<accession>A0A5N5SLS0</accession>
<dbReference type="OrthoDB" id="6366364at2759"/>
<evidence type="ECO:0000259" key="5">
    <source>
        <dbReference type="PROSITE" id="PS50089"/>
    </source>
</evidence>
<proteinExistence type="predicted"/>
<dbReference type="PANTHER" id="PTHR47156:SF10">
    <property type="entry name" value="E3 UBIQUITIN-PROTEIN LIGASE TRIM-21-RELATED"/>
    <property type="match status" value="1"/>
</dbReference>
<dbReference type="InterPro" id="IPR018957">
    <property type="entry name" value="Znf_C3HC4_RING-type"/>
</dbReference>
<dbReference type="Pfam" id="PF00097">
    <property type="entry name" value="zf-C3HC4"/>
    <property type="match status" value="1"/>
</dbReference>
<evidence type="ECO:0000256" key="1">
    <source>
        <dbReference type="ARBA" id="ARBA00022723"/>
    </source>
</evidence>
<dbReference type="AlphaFoldDB" id="A0A5N5SLS0"/>
<protein>
    <recommendedName>
        <fullName evidence="5">RING-type domain-containing protein</fullName>
    </recommendedName>
</protein>
<feature type="domain" description="RING-type" evidence="5">
    <location>
        <begin position="7"/>
        <end position="48"/>
    </location>
</feature>
<keyword evidence="3" id="KW-0862">Zinc</keyword>
<dbReference type="InterPro" id="IPR013083">
    <property type="entry name" value="Znf_RING/FYVE/PHD"/>
</dbReference>
<sequence length="387" mass="44579">MEYFFSCEICNFEYDSDRVIPKSLCCGHTFCSSCLTSIIENNPVCPLCWKAIKNEEFSINYSLLGIVEMRKSLKCLESSDLSRDISILKKKFYDQKEVLSKCKSQIMNGLENIDEGLRKLQTLDDLDKTEINFVKMRKEVNHLQELYRKVDEGVSLFLKIQQNFVNLSLNQFQSGNDFLLEIYRKLERNEKVCGVSRIKDCLKFNEAFQRDNMIFFNSFSLSEPPKNATVILFEELKQCIMNRNFNAFLKVSCNSTNIIHTIIIEMFNTLESSNFIKLCTGECGPSYKNSLYNKGIPPPPSTPRVTRVINQMYVLLSVENSQTDAMKEIRAVEYFTAENDYTVSARMNDIFVRGSRNGAFTIEKVNTDSSVQAIVNTSIRPLIMIYS</sequence>
<evidence type="ECO:0000313" key="7">
    <source>
        <dbReference type="Proteomes" id="UP000326759"/>
    </source>
</evidence>
<dbReference type="SUPFAM" id="SSF57850">
    <property type="entry name" value="RING/U-box"/>
    <property type="match status" value="1"/>
</dbReference>
<dbReference type="PROSITE" id="PS50089">
    <property type="entry name" value="ZF_RING_2"/>
    <property type="match status" value="1"/>
</dbReference>
<feature type="non-terminal residue" evidence="6">
    <location>
        <position position="387"/>
    </location>
</feature>
<dbReference type="Gene3D" id="3.30.40.10">
    <property type="entry name" value="Zinc/RING finger domain, C3HC4 (zinc finger)"/>
    <property type="match status" value="1"/>
</dbReference>
<evidence type="ECO:0000256" key="2">
    <source>
        <dbReference type="ARBA" id="ARBA00022771"/>
    </source>
</evidence>
<dbReference type="InterPro" id="IPR001841">
    <property type="entry name" value="Znf_RING"/>
</dbReference>
<keyword evidence="7" id="KW-1185">Reference proteome</keyword>
<gene>
    <name evidence="6" type="ORF">Anas_14080</name>
</gene>
<keyword evidence="2 4" id="KW-0863">Zinc-finger</keyword>
<dbReference type="EMBL" id="SEYY01023918">
    <property type="protein sequence ID" value="KAB7494539.1"/>
    <property type="molecule type" value="Genomic_DNA"/>
</dbReference>
<reference evidence="6 7" key="1">
    <citation type="journal article" date="2019" name="PLoS Biol.">
        <title>Sex chromosomes control vertical transmission of feminizing Wolbachia symbionts in an isopod.</title>
        <authorList>
            <person name="Becking T."/>
            <person name="Chebbi M.A."/>
            <person name="Giraud I."/>
            <person name="Moumen B."/>
            <person name="Laverre T."/>
            <person name="Caubet Y."/>
            <person name="Peccoud J."/>
            <person name="Gilbert C."/>
            <person name="Cordaux R."/>
        </authorList>
    </citation>
    <scope>NUCLEOTIDE SEQUENCE [LARGE SCALE GENOMIC DNA]</scope>
    <source>
        <strain evidence="6">ANa2</strain>
        <tissue evidence="6">Whole body excluding digestive tract and cuticle</tissue>
    </source>
</reference>
<dbReference type="PROSITE" id="PS00518">
    <property type="entry name" value="ZF_RING_1"/>
    <property type="match status" value="1"/>
</dbReference>
<dbReference type="GO" id="GO:0008270">
    <property type="term" value="F:zinc ion binding"/>
    <property type="evidence" value="ECO:0007669"/>
    <property type="project" value="UniProtKB-KW"/>
</dbReference>
<organism evidence="6 7">
    <name type="scientific">Armadillidium nasatum</name>
    <dbReference type="NCBI Taxonomy" id="96803"/>
    <lineage>
        <taxon>Eukaryota</taxon>
        <taxon>Metazoa</taxon>
        <taxon>Ecdysozoa</taxon>
        <taxon>Arthropoda</taxon>
        <taxon>Crustacea</taxon>
        <taxon>Multicrustacea</taxon>
        <taxon>Malacostraca</taxon>
        <taxon>Eumalacostraca</taxon>
        <taxon>Peracarida</taxon>
        <taxon>Isopoda</taxon>
        <taxon>Oniscidea</taxon>
        <taxon>Crinocheta</taxon>
        <taxon>Armadillidiidae</taxon>
        <taxon>Armadillidium</taxon>
    </lineage>
</organism>
<dbReference type="InterPro" id="IPR017907">
    <property type="entry name" value="Znf_RING_CS"/>
</dbReference>
<name>A0A5N5SLS0_9CRUS</name>
<evidence type="ECO:0000256" key="4">
    <source>
        <dbReference type="PROSITE-ProRule" id="PRU00175"/>
    </source>
</evidence>
<dbReference type="InterPro" id="IPR052667">
    <property type="entry name" value="E3_ubiquitin-ligase_RING"/>
</dbReference>
<dbReference type="PANTHER" id="PTHR47156">
    <property type="entry name" value="PROTEIN CBG20824"/>
    <property type="match status" value="1"/>
</dbReference>
<evidence type="ECO:0000313" key="6">
    <source>
        <dbReference type="EMBL" id="KAB7494539.1"/>
    </source>
</evidence>
<keyword evidence="1" id="KW-0479">Metal-binding</keyword>